<dbReference type="PANTHER" id="PTHR43289">
    <property type="entry name" value="MITOGEN-ACTIVATED PROTEIN KINASE KINASE KINASE 20-RELATED"/>
    <property type="match status" value="1"/>
</dbReference>
<dbReference type="STRING" id="556325.BHE16_00530"/>
<dbReference type="SUPFAM" id="SSF56112">
    <property type="entry name" value="Protein kinase-like (PK-like)"/>
    <property type="match status" value="1"/>
</dbReference>
<dbReference type="KEGG" id="nae:BHE16_00530"/>
<feature type="domain" description="Protein kinase" evidence="8">
    <location>
        <begin position="19"/>
        <end position="260"/>
    </location>
</feature>
<evidence type="ECO:0000256" key="4">
    <source>
        <dbReference type="ARBA" id="ARBA00022741"/>
    </source>
</evidence>
<protein>
    <recommendedName>
        <fullName evidence="1">non-specific serine/threonine protein kinase</fullName>
        <ecNumber evidence="1">2.7.11.1</ecNumber>
    </recommendedName>
</protein>
<reference evidence="9 10" key="1">
    <citation type="submission" date="2016-11" db="EMBL/GenBank/DDBJ databases">
        <title>Genome sequencing of Zhihengliuella aestuarii B18 antagonistic to Plasmodiophora brassicae.</title>
        <authorList>
            <person name="Luo Y."/>
        </authorList>
    </citation>
    <scope>NUCLEOTIDE SEQUENCE [LARGE SCALE GENOMIC DNA]</scope>
    <source>
        <strain evidence="9 10">B18</strain>
    </source>
</reference>
<dbReference type="PROSITE" id="PS00109">
    <property type="entry name" value="PROTEIN_KINASE_TYR"/>
    <property type="match status" value="1"/>
</dbReference>
<keyword evidence="10" id="KW-1185">Reference proteome</keyword>
<dbReference type="InterPro" id="IPR008266">
    <property type="entry name" value="Tyr_kinase_AS"/>
</dbReference>
<dbReference type="Proteomes" id="UP000183530">
    <property type="component" value="Chromosome"/>
</dbReference>
<dbReference type="PROSITE" id="PS50011">
    <property type="entry name" value="PROTEIN_KINASE_DOM"/>
    <property type="match status" value="1"/>
</dbReference>
<evidence type="ECO:0000313" key="10">
    <source>
        <dbReference type="Proteomes" id="UP000183530"/>
    </source>
</evidence>
<dbReference type="AlphaFoldDB" id="A0A1L2ZKU3"/>
<dbReference type="Pfam" id="PF00069">
    <property type="entry name" value="Pkinase"/>
    <property type="match status" value="1"/>
</dbReference>
<accession>A0A1L2ZKU3</accession>
<dbReference type="InterPro" id="IPR011009">
    <property type="entry name" value="Kinase-like_dom_sf"/>
</dbReference>
<evidence type="ECO:0000256" key="7">
    <source>
        <dbReference type="SAM" id="Phobius"/>
    </source>
</evidence>
<keyword evidence="7" id="KW-0812">Transmembrane</keyword>
<dbReference type="EMBL" id="CP018135">
    <property type="protein sequence ID" value="APF39756.1"/>
    <property type="molecule type" value="Genomic_DNA"/>
</dbReference>
<keyword evidence="6" id="KW-0067">ATP-binding</keyword>
<keyword evidence="4" id="KW-0547">Nucleotide-binding</keyword>
<proteinExistence type="predicted"/>
<evidence type="ECO:0000313" key="9">
    <source>
        <dbReference type="EMBL" id="APF39756.1"/>
    </source>
</evidence>
<name>A0A1L2ZKU3_9MICC</name>
<keyword evidence="3" id="KW-0808">Transferase</keyword>
<dbReference type="GO" id="GO:0005524">
    <property type="term" value="F:ATP binding"/>
    <property type="evidence" value="ECO:0007669"/>
    <property type="project" value="UniProtKB-KW"/>
</dbReference>
<dbReference type="EC" id="2.7.11.1" evidence="1"/>
<dbReference type="InterPro" id="IPR000719">
    <property type="entry name" value="Prot_kinase_dom"/>
</dbReference>
<dbReference type="Gene3D" id="1.10.510.10">
    <property type="entry name" value="Transferase(Phosphotransferase) domain 1"/>
    <property type="match status" value="1"/>
</dbReference>
<keyword evidence="2" id="KW-0723">Serine/threonine-protein kinase</keyword>
<evidence type="ECO:0000256" key="2">
    <source>
        <dbReference type="ARBA" id="ARBA00022527"/>
    </source>
</evidence>
<keyword evidence="7" id="KW-0472">Membrane</keyword>
<dbReference type="CDD" id="cd14014">
    <property type="entry name" value="STKc_PknB_like"/>
    <property type="match status" value="1"/>
</dbReference>
<keyword evidence="7" id="KW-1133">Transmembrane helix</keyword>
<dbReference type="RefSeq" id="WP_071893230.1">
    <property type="nucleotide sequence ID" value="NZ_CP018135.1"/>
</dbReference>
<gene>
    <name evidence="9" type="ORF">BHE16_00530</name>
</gene>
<evidence type="ECO:0000259" key="8">
    <source>
        <dbReference type="PROSITE" id="PS50011"/>
    </source>
</evidence>
<evidence type="ECO:0000256" key="3">
    <source>
        <dbReference type="ARBA" id="ARBA00022679"/>
    </source>
</evidence>
<dbReference type="GO" id="GO:0004674">
    <property type="term" value="F:protein serine/threonine kinase activity"/>
    <property type="evidence" value="ECO:0007669"/>
    <property type="project" value="UniProtKB-KW"/>
</dbReference>
<evidence type="ECO:0000256" key="5">
    <source>
        <dbReference type="ARBA" id="ARBA00022777"/>
    </source>
</evidence>
<keyword evidence="5" id="KW-0418">Kinase</keyword>
<evidence type="ECO:0000256" key="1">
    <source>
        <dbReference type="ARBA" id="ARBA00012513"/>
    </source>
</evidence>
<sequence>MPNDATDAASSSFPVVQGYHLTDPIGRGSISTVYLAQDVRTADPRAIKVYDDAASDFAALERDALRGLSHPHLVRCYGGIEAELPGGVLREANIFEYVPGGSALNVVRSMGPQSLGQVSAIMVPLASAVDYLHSQGVTHGDITPDNVLFAGDGSPKLIDGSIAQRAGARHFDAGTAGFHAPEPLDEDQLQPARDVYSLGAMLWFLLTGRVPSLTSNRPALSVMLGAVSSDLVDLVEACLDEDPAGRPGAGDVARRLRKMTSPEPIDITVISDDHAVPYLRTSHHFDREAFRKRERRRTRTMWTSIAAAAVLAVAGVMMMLMPSPQQDDEAVALVARTVQEEAVSEQPEGLIAELEALSAARDKALVEQDDAALESVHAADSRSLNQDRRTVQELKKNSLKYQDLQTTLTNVQVTELAPAGKATVRADSRTSEFSVHRATDGRVLPVNALPTQQLEFTLVKEDNYWQIADVALLAEMTQTG</sequence>
<evidence type="ECO:0000256" key="6">
    <source>
        <dbReference type="ARBA" id="ARBA00022840"/>
    </source>
</evidence>
<dbReference type="PANTHER" id="PTHR43289:SF6">
    <property type="entry name" value="SERINE_THREONINE-PROTEIN KINASE NEKL-3"/>
    <property type="match status" value="1"/>
</dbReference>
<feature type="transmembrane region" description="Helical" evidence="7">
    <location>
        <begin position="301"/>
        <end position="321"/>
    </location>
</feature>
<organism evidence="9 10">
    <name type="scientific">Neomicrococcus aestuarii</name>
    <dbReference type="NCBI Taxonomy" id="556325"/>
    <lineage>
        <taxon>Bacteria</taxon>
        <taxon>Bacillati</taxon>
        <taxon>Actinomycetota</taxon>
        <taxon>Actinomycetes</taxon>
        <taxon>Micrococcales</taxon>
        <taxon>Micrococcaceae</taxon>
        <taxon>Neomicrococcus</taxon>
    </lineage>
</organism>